<feature type="transmembrane region" description="Helical" evidence="1">
    <location>
        <begin position="210"/>
        <end position="234"/>
    </location>
</feature>
<reference evidence="2" key="1">
    <citation type="submission" date="2023-10" db="EMBL/GenBank/DDBJ databases">
        <authorList>
            <person name="Chen Y."/>
            <person name="Shah S."/>
            <person name="Dougan E. K."/>
            <person name="Thang M."/>
            <person name="Chan C."/>
        </authorList>
    </citation>
    <scope>NUCLEOTIDE SEQUENCE [LARGE SCALE GENOMIC DNA]</scope>
</reference>
<keyword evidence="3" id="KW-1185">Reference proteome</keyword>
<keyword evidence="1" id="KW-0472">Membrane</keyword>
<dbReference type="Proteomes" id="UP001189429">
    <property type="component" value="Unassembled WGS sequence"/>
</dbReference>
<evidence type="ECO:0000313" key="3">
    <source>
        <dbReference type="Proteomes" id="UP001189429"/>
    </source>
</evidence>
<keyword evidence="1" id="KW-1133">Transmembrane helix</keyword>
<accession>A0ABN9W0N2</accession>
<feature type="transmembrane region" description="Helical" evidence="1">
    <location>
        <begin position="144"/>
        <end position="170"/>
    </location>
</feature>
<keyword evidence="1" id="KW-0812">Transmembrane</keyword>
<protein>
    <recommendedName>
        <fullName evidence="4">Protein S-acyltransferase</fullName>
    </recommendedName>
</protein>
<comment type="caution">
    <text evidence="2">The sequence shown here is derived from an EMBL/GenBank/DDBJ whole genome shotgun (WGS) entry which is preliminary data.</text>
</comment>
<feature type="transmembrane region" description="Helical" evidence="1">
    <location>
        <begin position="97"/>
        <end position="123"/>
    </location>
</feature>
<feature type="transmembrane region" description="Helical" evidence="1">
    <location>
        <begin position="12"/>
        <end position="33"/>
    </location>
</feature>
<name>A0ABN9W0N2_9DINO</name>
<organism evidence="2 3">
    <name type="scientific">Prorocentrum cordatum</name>
    <dbReference type="NCBI Taxonomy" id="2364126"/>
    <lineage>
        <taxon>Eukaryota</taxon>
        <taxon>Sar</taxon>
        <taxon>Alveolata</taxon>
        <taxon>Dinophyceae</taxon>
        <taxon>Prorocentrales</taxon>
        <taxon>Prorocentraceae</taxon>
        <taxon>Prorocentrum</taxon>
    </lineage>
</organism>
<evidence type="ECO:0000313" key="2">
    <source>
        <dbReference type="EMBL" id="CAK0878427.1"/>
    </source>
</evidence>
<evidence type="ECO:0008006" key="4">
    <source>
        <dbReference type="Google" id="ProtNLM"/>
    </source>
</evidence>
<dbReference type="EMBL" id="CAUYUJ010017844">
    <property type="protein sequence ID" value="CAK0878427.1"/>
    <property type="molecule type" value="Genomic_DNA"/>
</dbReference>
<proteinExistence type="predicted"/>
<gene>
    <name evidence="2" type="ORF">PCOR1329_LOCUS62188</name>
</gene>
<sequence>MEPIDGNLLQAIVALSGLLFCLGLPICCATKVWTWDRLGWLVHTVRARQCHDTAHGKQACEMKDEVQLTDIVFEYTDPDQGGHFRLRGISDPGVEAFAAYSGLVANLTLASVLAVVVLCAVQFQRIRSGRNGTCAVIGFWLTRVPLWISALLVQVLFLVQLACVFAFLILDCLCPPSPGQSSAIPYFDVETKDYCYSSRQRGGGRTVAHWGIWTVVGYTLVFVALVLMASSLTADYVWLRRTVRLAGADLLG</sequence>
<evidence type="ECO:0000256" key="1">
    <source>
        <dbReference type="SAM" id="Phobius"/>
    </source>
</evidence>